<feature type="compositionally biased region" description="Basic and acidic residues" evidence="1">
    <location>
        <begin position="108"/>
        <end position="120"/>
    </location>
</feature>
<name>U1GGK7_ENDPU</name>
<reference evidence="3" key="1">
    <citation type="journal article" date="2014" name="BMC Genomics">
        <title>Genome characteristics reveal the impact of lichenization on lichen-forming fungus Endocarpon pusillum Hedwig (Verrucariales, Ascomycota).</title>
        <authorList>
            <person name="Wang Y.-Y."/>
            <person name="Liu B."/>
            <person name="Zhang X.-Y."/>
            <person name="Zhou Q.-M."/>
            <person name="Zhang T."/>
            <person name="Li H."/>
            <person name="Yu Y.-F."/>
            <person name="Zhang X.-L."/>
            <person name="Hao X.-Y."/>
            <person name="Wang M."/>
            <person name="Wang L."/>
            <person name="Wei J.-C."/>
        </authorList>
    </citation>
    <scope>NUCLEOTIDE SEQUENCE [LARGE SCALE GENOMIC DNA]</scope>
    <source>
        <strain evidence="3">Z07020 / HMAS-L-300199</strain>
    </source>
</reference>
<dbReference type="GeneID" id="19243007"/>
<feature type="region of interest" description="Disordered" evidence="1">
    <location>
        <begin position="410"/>
        <end position="429"/>
    </location>
</feature>
<feature type="compositionally biased region" description="Basic residues" evidence="1">
    <location>
        <begin position="98"/>
        <end position="107"/>
    </location>
</feature>
<gene>
    <name evidence="2" type="ORF">EPUS_08156</name>
</gene>
<evidence type="ECO:0000313" key="3">
    <source>
        <dbReference type="Proteomes" id="UP000019373"/>
    </source>
</evidence>
<accession>U1GGK7</accession>
<feature type="region of interest" description="Disordered" evidence="1">
    <location>
        <begin position="157"/>
        <end position="192"/>
    </location>
</feature>
<protein>
    <submittedName>
        <fullName evidence="2">Uncharacterized protein</fullName>
    </submittedName>
</protein>
<sequence>MPPKPGNAFAQLRDMEQQTSQSSFQHSRDFSQDTTSSSGTVVAIPRNHPQEQSSTGAAASALAQDMPDTPRTTMAIFTEETAPEEGQDISQDYTTPLSRKHARRRKKNIEAKRSTGDLEHPLPAAHTSDMPAPLFSEKQSGLDFIKSKFSKGKRAFSRANPTSVSRPGNAFAPFNFEQRPSTPQQSLHSDNQTAVTDLHNTDPAVVYATASPQSSTPAASVLSAGPQQTTLPNIRVPATAAQVPTLAASILSAGPQRTTLPNIHIPATAAQVPTLAGIHIPGTTSQRFTARNVEVPTPTSDVSTSSMRHTPTTTSRHSAYLSAHAPTFTPQQPTFSNVDAPAITAQQSAFSSTPASTVTSDIYVPATTSQQPASFNVDVPTTRSGQSVHSDADISATSMQQYGFPSVRVAPNREQSSVPGTSENTFQHYMPQSSIPDRYRVSTAYGHHTSNLLPFQPHAGMMPYSRLVPRRHNRQGHISTATQHTYGTNQSQYASVNANEGIILSDTSITPTRQGSYAVAGNAELVSRPNMC</sequence>
<evidence type="ECO:0000256" key="1">
    <source>
        <dbReference type="SAM" id="MobiDB-lite"/>
    </source>
</evidence>
<feature type="compositionally biased region" description="Polar residues" evidence="1">
    <location>
        <begin position="178"/>
        <end position="192"/>
    </location>
</feature>
<dbReference type="Proteomes" id="UP000019373">
    <property type="component" value="Unassembled WGS sequence"/>
</dbReference>
<evidence type="ECO:0000313" key="2">
    <source>
        <dbReference type="EMBL" id="ERF71238.1"/>
    </source>
</evidence>
<organism evidence="2 3">
    <name type="scientific">Endocarpon pusillum (strain Z07020 / HMAS-L-300199)</name>
    <name type="common">Lichen-forming fungus</name>
    <dbReference type="NCBI Taxonomy" id="1263415"/>
    <lineage>
        <taxon>Eukaryota</taxon>
        <taxon>Fungi</taxon>
        <taxon>Dikarya</taxon>
        <taxon>Ascomycota</taxon>
        <taxon>Pezizomycotina</taxon>
        <taxon>Eurotiomycetes</taxon>
        <taxon>Chaetothyriomycetidae</taxon>
        <taxon>Verrucariales</taxon>
        <taxon>Verrucariaceae</taxon>
        <taxon>Endocarpon</taxon>
    </lineage>
</organism>
<feature type="compositionally biased region" description="Polar residues" evidence="1">
    <location>
        <begin position="88"/>
        <end position="97"/>
    </location>
</feature>
<keyword evidence="3" id="KW-1185">Reference proteome</keyword>
<dbReference type="AlphaFoldDB" id="U1GGK7"/>
<dbReference type="HOGENOM" id="CLU_511936_0_0_1"/>
<feature type="compositionally biased region" description="Polar residues" evidence="1">
    <location>
        <begin position="413"/>
        <end position="429"/>
    </location>
</feature>
<dbReference type="EMBL" id="KE721230">
    <property type="protein sequence ID" value="ERF71238.1"/>
    <property type="molecule type" value="Genomic_DNA"/>
</dbReference>
<dbReference type="RefSeq" id="XP_007803126.1">
    <property type="nucleotide sequence ID" value="XM_007804935.1"/>
</dbReference>
<proteinExistence type="predicted"/>
<dbReference type="OrthoDB" id="10364516at2759"/>
<feature type="region of interest" description="Disordered" evidence="1">
    <location>
        <begin position="1"/>
        <end position="131"/>
    </location>
</feature>